<protein>
    <submittedName>
        <fullName evidence="4">Peptidoglycan-binding protein</fullName>
    </submittedName>
</protein>
<gene>
    <name evidence="4" type="ORF">HL667_30055</name>
</gene>
<dbReference type="RefSeq" id="WP_172114425.1">
    <property type="nucleotide sequence ID" value="NZ_JABFDN010000016.1"/>
</dbReference>
<feature type="region of interest" description="Disordered" evidence="1">
    <location>
        <begin position="23"/>
        <end position="64"/>
    </location>
</feature>
<organism evidence="4 5">
    <name type="scientific">Bradyrhizobium aeschynomenes</name>
    <dbReference type="NCBI Taxonomy" id="2734909"/>
    <lineage>
        <taxon>Bacteria</taxon>
        <taxon>Pseudomonadati</taxon>
        <taxon>Pseudomonadota</taxon>
        <taxon>Alphaproteobacteria</taxon>
        <taxon>Hyphomicrobiales</taxon>
        <taxon>Nitrobacteraceae</taxon>
        <taxon>Bradyrhizobium</taxon>
    </lineage>
</organism>
<reference evidence="4" key="1">
    <citation type="submission" date="2020-05" db="EMBL/GenBank/DDBJ databases">
        <title>Nod-independent and nitrogen-fixing Bradyrhizobium aeschynomene sp. nov. isolated from nodules of Aeschynomene indica.</title>
        <authorList>
            <person name="Zhang Z."/>
        </authorList>
    </citation>
    <scope>NUCLEOTIDE SEQUENCE</scope>
    <source>
        <strain evidence="4">83012</strain>
    </source>
</reference>
<sequence length="164" mass="17285">MRALILAMSILTVVASAGVANAGLSSSPRTATAPADPATATQDADQQDANQQTETQIGLTKTKRRAVQRGLTRLGFDTRPNGTFDDQTRVALSRWQQERGYPATGFLDAAQYKVLMAAAKEAAKSDRQARRSAGSRTRQSRSAGGPIGAIGGAMHRVVGGIFGR</sequence>
<feature type="domain" description="Peptidoglycan binding-like" evidence="3">
    <location>
        <begin position="63"/>
        <end position="115"/>
    </location>
</feature>
<keyword evidence="2" id="KW-0732">Signal</keyword>
<dbReference type="Pfam" id="PF01471">
    <property type="entry name" value="PG_binding_1"/>
    <property type="match status" value="1"/>
</dbReference>
<dbReference type="Proteomes" id="UP000886476">
    <property type="component" value="Unassembled WGS sequence"/>
</dbReference>
<feature type="signal peptide" evidence="2">
    <location>
        <begin position="1"/>
        <end position="22"/>
    </location>
</feature>
<accession>A0ABX2CPQ3</accession>
<evidence type="ECO:0000313" key="4">
    <source>
        <dbReference type="EMBL" id="NPU69282.1"/>
    </source>
</evidence>
<dbReference type="InterPro" id="IPR002477">
    <property type="entry name" value="Peptidoglycan-bd-like"/>
</dbReference>
<feature type="compositionally biased region" description="Low complexity" evidence="1">
    <location>
        <begin position="30"/>
        <end position="56"/>
    </location>
</feature>
<evidence type="ECO:0000256" key="2">
    <source>
        <dbReference type="SAM" id="SignalP"/>
    </source>
</evidence>
<dbReference type="SUPFAM" id="SSF47090">
    <property type="entry name" value="PGBD-like"/>
    <property type="match status" value="1"/>
</dbReference>
<evidence type="ECO:0000313" key="5">
    <source>
        <dbReference type="Proteomes" id="UP000886476"/>
    </source>
</evidence>
<proteinExistence type="predicted"/>
<dbReference type="Gene3D" id="1.10.101.10">
    <property type="entry name" value="PGBD-like superfamily/PGBD"/>
    <property type="match status" value="1"/>
</dbReference>
<keyword evidence="5" id="KW-1185">Reference proteome</keyword>
<feature type="region of interest" description="Disordered" evidence="1">
    <location>
        <begin position="123"/>
        <end position="150"/>
    </location>
</feature>
<evidence type="ECO:0000256" key="1">
    <source>
        <dbReference type="SAM" id="MobiDB-lite"/>
    </source>
</evidence>
<dbReference type="InterPro" id="IPR036365">
    <property type="entry name" value="PGBD-like_sf"/>
</dbReference>
<name>A0ABX2CPQ3_9BRAD</name>
<comment type="caution">
    <text evidence="4">The sequence shown here is derived from an EMBL/GenBank/DDBJ whole genome shotgun (WGS) entry which is preliminary data.</text>
</comment>
<feature type="chain" id="PRO_5045342914" evidence="2">
    <location>
        <begin position="23"/>
        <end position="164"/>
    </location>
</feature>
<evidence type="ECO:0000259" key="3">
    <source>
        <dbReference type="Pfam" id="PF01471"/>
    </source>
</evidence>
<dbReference type="InterPro" id="IPR036366">
    <property type="entry name" value="PGBDSf"/>
</dbReference>
<dbReference type="EMBL" id="JABFDN010000016">
    <property type="protein sequence ID" value="NPU69282.1"/>
    <property type="molecule type" value="Genomic_DNA"/>
</dbReference>